<gene>
    <name evidence="2" type="ORF">X805_14230</name>
</gene>
<dbReference type="Gene3D" id="3.40.50.720">
    <property type="entry name" value="NAD(P)-binding Rossmann-like Domain"/>
    <property type="match status" value="1"/>
</dbReference>
<dbReference type="InterPro" id="IPR051207">
    <property type="entry name" value="ComplexI_NDUFA9_subunit"/>
</dbReference>
<reference evidence="2 3" key="1">
    <citation type="journal article" date="2014" name="FEMS Microbiol. Ecol.">
        <title>Sphaerotilus natans encrusted with nanoball-shaped Fe(III) oxide minerals formed by nitrate-reducing mixotrophic Fe(II) oxidation.</title>
        <authorList>
            <person name="Park S."/>
            <person name="Kim D.H."/>
            <person name="Lee J.H."/>
            <person name="Hur H.G."/>
        </authorList>
    </citation>
    <scope>NUCLEOTIDE SEQUENCE [LARGE SCALE GENOMIC DNA]</scope>
    <source>
        <strain evidence="2 3">DSM 6575</strain>
    </source>
</reference>
<evidence type="ECO:0000259" key="1">
    <source>
        <dbReference type="Pfam" id="PF01370"/>
    </source>
</evidence>
<dbReference type="InterPro" id="IPR036291">
    <property type="entry name" value="NAD(P)-bd_dom_sf"/>
</dbReference>
<dbReference type="EMBL" id="AZRA01000032">
    <property type="protein sequence ID" value="KDB53061.1"/>
    <property type="molecule type" value="Genomic_DNA"/>
</dbReference>
<comment type="caution">
    <text evidence="2">The sequence shown here is derived from an EMBL/GenBank/DDBJ whole genome shotgun (WGS) entry which is preliminary data.</text>
</comment>
<proteinExistence type="predicted"/>
<name>A0A059KNS3_9BURK</name>
<dbReference type="SUPFAM" id="SSF51735">
    <property type="entry name" value="NAD(P)-binding Rossmann-fold domains"/>
    <property type="match status" value="1"/>
</dbReference>
<dbReference type="InterPro" id="IPR001509">
    <property type="entry name" value="Epimerase_deHydtase"/>
</dbReference>
<dbReference type="GO" id="GO:0044877">
    <property type="term" value="F:protein-containing complex binding"/>
    <property type="evidence" value="ECO:0007669"/>
    <property type="project" value="TreeGrafter"/>
</dbReference>
<dbReference type="AlphaFoldDB" id="A0A059KNS3"/>
<protein>
    <submittedName>
        <fullName evidence="2">NADH dehydrogenase</fullName>
    </submittedName>
</protein>
<dbReference type="eggNOG" id="COG0702">
    <property type="taxonomic scope" value="Bacteria"/>
</dbReference>
<dbReference type="Pfam" id="PF01370">
    <property type="entry name" value="Epimerase"/>
    <property type="match status" value="1"/>
</dbReference>
<organism evidence="2 3">
    <name type="scientific">Sphaerotilus natans subsp. natans DSM 6575</name>
    <dbReference type="NCBI Taxonomy" id="1286631"/>
    <lineage>
        <taxon>Bacteria</taxon>
        <taxon>Pseudomonadati</taxon>
        <taxon>Pseudomonadota</taxon>
        <taxon>Betaproteobacteria</taxon>
        <taxon>Burkholderiales</taxon>
        <taxon>Sphaerotilaceae</taxon>
        <taxon>Sphaerotilus</taxon>
    </lineage>
</organism>
<dbReference type="CDD" id="cd05271">
    <property type="entry name" value="NDUFA9_like_SDR_a"/>
    <property type="match status" value="1"/>
</dbReference>
<evidence type="ECO:0000313" key="3">
    <source>
        <dbReference type="Proteomes" id="UP000026714"/>
    </source>
</evidence>
<dbReference type="PANTHER" id="PTHR12126:SF11">
    <property type="entry name" value="NADH DEHYDROGENASE [UBIQUINONE] 1 ALPHA SUBCOMPLEX SUBUNIT 9, MITOCHONDRIAL"/>
    <property type="match status" value="1"/>
</dbReference>
<feature type="domain" description="NAD-dependent epimerase/dehydratase" evidence="1">
    <location>
        <begin position="7"/>
        <end position="209"/>
    </location>
</feature>
<sequence length="321" mass="33670">MAFRKLLILGGTGFVGRSLAARWAAEPAAAGCTIVVPSRRPSRGAALATLPTVQRVAADVHDPATLERLMQGADAVVNLVAILHGSAAQFEAAHVVLPQRIAAACLRAGVPRLIHVSALGVPEGDPQSAPSRYLRSKAAGEQVLRSAAGLELTILRPSVIFGADDRFIRLFARLQALAPVMALAGANARFQPVWVEDVAAALVRCLLDRATVGQVIECAGPEVCTLAQLVRLSGRWSGHERLVLPLPDWAGRLQAAALGLLPGEPLMSGDNIDSMKVPNVATGRRPGLESLGIRPAGVGAVMAPILQAGLTDADRRRSARR</sequence>
<dbReference type="STRING" id="34103.SAMN05421778_102236"/>
<evidence type="ECO:0000313" key="2">
    <source>
        <dbReference type="EMBL" id="KDB53061.1"/>
    </source>
</evidence>
<dbReference type="RefSeq" id="WP_037479889.1">
    <property type="nucleotide sequence ID" value="NZ_AZRA01000032.1"/>
</dbReference>
<keyword evidence="3" id="KW-1185">Reference proteome</keyword>
<dbReference type="Proteomes" id="UP000026714">
    <property type="component" value="Unassembled WGS sequence"/>
</dbReference>
<accession>A0A059KNS3</accession>
<dbReference type="PANTHER" id="PTHR12126">
    <property type="entry name" value="NADH-UBIQUINONE OXIDOREDUCTASE 39 KDA SUBUNIT-RELATED"/>
    <property type="match status" value="1"/>
</dbReference>